<dbReference type="PANTHER" id="PTHR34277:SF2">
    <property type="entry name" value="CLAVATA3_ESR (CLE)-RELATED PROTEIN 26"/>
    <property type="match status" value="1"/>
</dbReference>
<dbReference type="AlphaFoldDB" id="A0ABD3TV35"/>
<dbReference type="PANTHER" id="PTHR34277">
    <property type="entry name" value="CLAVATA3/ESR (CLE)-RELATED PROTEIN 26"/>
    <property type="match status" value="1"/>
</dbReference>
<feature type="compositionally biased region" description="Polar residues" evidence="1">
    <location>
        <begin position="100"/>
        <end position="110"/>
    </location>
</feature>
<evidence type="ECO:0000313" key="2">
    <source>
        <dbReference type="EMBL" id="KAL3841009.1"/>
    </source>
</evidence>
<organism evidence="2 3">
    <name type="scientific">Penstemon smallii</name>
    <dbReference type="NCBI Taxonomy" id="265156"/>
    <lineage>
        <taxon>Eukaryota</taxon>
        <taxon>Viridiplantae</taxon>
        <taxon>Streptophyta</taxon>
        <taxon>Embryophyta</taxon>
        <taxon>Tracheophyta</taxon>
        <taxon>Spermatophyta</taxon>
        <taxon>Magnoliopsida</taxon>
        <taxon>eudicotyledons</taxon>
        <taxon>Gunneridae</taxon>
        <taxon>Pentapetalae</taxon>
        <taxon>asterids</taxon>
        <taxon>lamiids</taxon>
        <taxon>Lamiales</taxon>
        <taxon>Plantaginaceae</taxon>
        <taxon>Cheloneae</taxon>
        <taxon>Penstemon</taxon>
    </lineage>
</organism>
<proteinExistence type="predicted"/>
<sequence length="110" mass="12253">MEEMKFVKVFFGVAVILMLLGSSGVVNGFFIVGATHETAAGANTLKISRRILLFGNVEEIHHPHHHHHHHHRIKNSDHLIYGTTKRKVPNGPDPIHNRRAGNSHQPPGQA</sequence>
<keyword evidence="3" id="KW-1185">Reference proteome</keyword>
<gene>
    <name evidence="2" type="ORF">ACJIZ3_025600</name>
</gene>
<evidence type="ECO:0000256" key="1">
    <source>
        <dbReference type="SAM" id="MobiDB-lite"/>
    </source>
</evidence>
<feature type="region of interest" description="Disordered" evidence="1">
    <location>
        <begin position="82"/>
        <end position="110"/>
    </location>
</feature>
<evidence type="ECO:0000313" key="3">
    <source>
        <dbReference type="Proteomes" id="UP001634393"/>
    </source>
</evidence>
<name>A0ABD3TV35_9LAMI</name>
<dbReference type="InterPro" id="IPR039316">
    <property type="entry name" value="CLE25/26"/>
</dbReference>
<reference evidence="2 3" key="1">
    <citation type="submission" date="2024-12" db="EMBL/GenBank/DDBJ databases">
        <title>The unique morphological basis and parallel evolutionary history of personate flowers in Penstemon.</title>
        <authorList>
            <person name="Depatie T.H."/>
            <person name="Wessinger C.A."/>
        </authorList>
    </citation>
    <scope>NUCLEOTIDE SEQUENCE [LARGE SCALE GENOMIC DNA]</scope>
    <source>
        <strain evidence="2">WTNN_2</strain>
        <tissue evidence="2">Leaf</tissue>
    </source>
</reference>
<protein>
    <submittedName>
        <fullName evidence="2">Uncharacterized protein</fullName>
    </submittedName>
</protein>
<accession>A0ABD3TV35</accession>
<comment type="caution">
    <text evidence="2">The sequence shown here is derived from an EMBL/GenBank/DDBJ whole genome shotgun (WGS) entry which is preliminary data.</text>
</comment>
<dbReference type="Proteomes" id="UP001634393">
    <property type="component" value="Unassembled WGS sequence"/>
</dbReference>
<dbReference type="EMBL" id="JBJXBP010000003">
    <property type="protein sequence ID" value="KAL3841009.1"/>
    <property type="molecule type" value="Genomic_DNA"/>
</dbReference>